<reference evidence="10 11" key="1">
    <citation type="journal article" date="2023" name="Life. Sci Alliance">
        <title>Evolutionary insights into 3D genome organization and epigenetic landscape of Vigna mungo.</title>
        <authorList>
            <person name="Junaid A."/>
            <person name="Singh B."/>
            <person name="Bhatia S."/>
        </authorList>
    </citation>
    <scope>NUCLEOTIDE SEQUENCE [LARGE SCALE GENOMIC DNA]</scope>
    <source>
        <strain evidence="10">Urdbean</strain>
    </source>
</reference>
<dbReference type="AlphaFoldDB" id="A0AAQ3NSV5"/>
<dbReference type="GO" id="GO:0004672">
    <property type="term" value="F:protein kinase activity"/>
    <property type="evidence" value="ECO:0007669"/>
    <property type="project" value="InterPro"/>
</dbReference>
<dbReference type="Gene3D" id="3.80.10.10">
    <property type="entry name" value="Ribonuclease Inhibitor"/>
    <property type="match status" value="2"/>
</dbReference>
<dbReference type="InterPro" id="IPR001611">
    <property type="entry name" value="Leu-rich_rpt"/>
</dbReference>
<dbReference type="Pfam" id="PF00069">
    <property type="entry name" value="Pkinase"/>
    <property type="match status" value="1"/>
</dbReference>
<name>A0AAQ3NSV5_VIGMU</name>
<feature type="region of interest" description="Disordered" evidence="7">
    <location>
        <begin position="1042"/>
        <end position="1075"/>
    </location>
</feature>
<dbReference type="InterPro" id="IPR013210">
    <property type="entry name" value="LRR_N_plant-typ"/>
</dbReference>
<protein>
    <recommendedName>
        <fullName evidence="9">Protein kinase domain-containing protein</fullName>
    </recommendedName>
</protein>
<feature type="domain" description="Protein kinase" evidence="9">
    <location>
        <begin position="766"/>
        <end position="1039"/>
    </location>
</feature>
<evidence type="ECO:0000313" key="11">
    <source>
        <dbReference type="Proteomes" id="UP001374535"/>
    </source>
</evidence>
<evidence type="ECO:0000256" key="8">
    <source>
        <dbReference type="SAM" id="Phobius"/>
    </source>
</evidence>
<evidence type="ECO:0000256" key="4">
    <source>
        <dbReference type="ARBA" id="ARBA00022737"/>
    </source>
</evidence>
<keyword evidence="3 8" id="KW-0812">Transmembrane</keyword>
<feature type="transmembrane region" description="Helical" evidence="8">
    <location>
        <begin position="343"/>
        <end position="363"/>
    </location>
</feature>
<dbReference type="Pfam" id="PF08263">
    <property type="entry name" value="LRRNT_2"/>
    <property type="match status" value="1"/>
</dbReference>
<dbReference type="SUPFAM" id="SSF56112">
    <property type="entry name" value="Protein kinase-like (PK-like)"/>
    <property type="match status" value="1"/>
</dbReference>
<evidence type="ECO:0000256" key="6">
    <source>
        <dbReference type="ARBA" id="ARBA00023136"/>
    </source>
</evidence>
<dbReference type="PANTHER" id="PTHR48007">
    <property type="entry name" value="LEUCINE-RICH REPEAT RECEPTOR-LIKE PROTEIN KINASE PXC1"/>
    <property type="match status" value="1"/>
</dbReference>
<dbReference type="InterPro" id="IPR011009">
    <property type="entry name" value="Kinase-like_dom_sf"/>
</dbReference>
<keyword evidence="11" id="KW-1185">Reference proteome</keyword>
<keyword evidence="6 8" id="KW-0472">Membrane</keyword>
<dbReference type="Gene3D" id="1.10.510.10">
    <property type="entry name" value="Transferase(Phosphotransferase) domain 1"/>
    <property type="match status" value="1"/>
</dbReference>
<keyword evidence="5 8" id="KW-1133">Transmembrane helix</keyword>
<dbReference type="SUPFAM" id="SSF52058">
    <property type="entry name" value="L domain-like"/>
    <property type="match status" value="1"/>
</dbReference>
<evidence type="ECO:0000256" key="5">
    <source>
        <dbReference type="ARBA" id="ARBA00022989"/>
    </source>
</evidence>
<evidence type="ECO:0000256" key="3">
    <source>
        <dbReference type="ARBA" id="ARBA00022692"/>
    </source>
</evidence>
<sequence length="1075" mass="121312">MQIRTESMQINTMELESDSDSEAAAIWKEIEASESFLVCSMYQEAASLASSILERLRHGSFATLDMLESTAMVLVQALIHLPRTQHIIDQLRLHFISVKAIPPRVLLTGVTIAAETSNQKINNREAEESITDAIQQEQLTADPDDHGDRKSTRIKITNSRACFQIAQGSGLGVQEFVEDFLNGWILEDARYCAVITETNVEDGSIKERHIVLEINEYLEVVELYAITLLATVRKDIDLAISWVEDASLPEENRQGLLRRLRSMHSPESTILSQPFPQSPTNRNEDYSLKERNISEGLPQAFKTKHLNNEKDRSKNALIKLSKQIEACFCCFRGIHLKIGSTKLVITSGKIMLGFLLVFIYYVFRKKQATIKRILRRQAISVKRALVDLWQLAFSYQVNPLAAVQPPSVATRQDRPVWRACTAHPSLCVCQPCPFTMALSTSFTPFTFLLSSSFLSHILLIVTASDKELLLGFKDSIENKHALSSWNESVPPCSPKQPNWPYIQCYKGHVWGLTLENMRLKGVVDVQNLQKLPYLRTLSLKNNDFNTEWPYINGILGLKALFLSNNKFFGEVPAQAFQDMKWLKKIYLSNNRFTGHIPTSLASMPRLIELRLEGNQFTGSIPNFQRPLQSFSAADNKLEGQIPESLRDLPVSAFSGNEGLCGAPLEACKSKKLSLLSIIVTVVLVLVALVVIGAVVLLILRRRREQLPDVSEEDSPSMSHKKARSREPSEEGSHRSRSSSRISKGDTMMLSFVRDHKDQFDLHELLSASAEVLGSGCYSSSYKASLLNGPVMVVKRFKQMNNIGREEFHEHMRRFGRLNHPNLLPLIAYYYRKEEKLFVTDFVHNGSLAVRLHGYQALGQRSLEWGSRLKIVKGIAEGLQYLYREMPNLIAAHGHLKSSNVLLNESLEPLLTDYGLVPVINQDLAPDIMVIYKSPEYLQHGRITKKTDVWSLGIIILEILTGNLPVNFLQGKGSDLSLANWVHSVSEECSSEVFDKDMEITRNSEGEMIKLLKIALACCERDADKRWDLKEVVDRIHEVNETDKEDEYSRSSSNASEVEIKQTQSGEVSFSIDMAE</sequence>
<dbReference type="GO" id="GO:0005524">
    <property type="term" value="F:ATP binding"/>
    <property type="evidence" value="ECO:0007669"/>
    <property type="project" value="InterPro"/>
</dbReference>
<dbReference type="EMBL" id="CP144697">
    <property type="protein sequence ID" value="WVZ15645.1"/>
    <property type="molecule type" value="Genomic_DNA"/>
</dbReference>
<keyword evidence="2" id="KW-0433">Leucine-rich repeat</keyword>
<feature type="compositionally biased region" description="Polar residues" evidence="7">
    <location>
        <begin position="1049"/>
        <end position="1067"/>
    </location>
</feature>
<feature type="compositionally biased region" description="Basic and acidic residues" evidence="7">
    <location>
        <begin position="724"/>
        <end position="733"/>
    </location>
</feature>
<dbReference type="Proteomes" id="UP001374535">
    <property type="component" value="Chromosome 4"/>
</dbReference>
<organism evidence="10 11">
    <name type="scientific">Vigna mungo</name>
    <name type="common">Black gram</name>
    <name type="synonym">Phaseolus mungo</name>
    <dbReference type="NCBI Taxonomy" id="3915"/>
    <lineage>
        <taxon>Eukaryota</taxon>
        <taxon>Viridiplantae</taxon>
        <taxon>Streptophyta</taxon>
        <taxon>Embryophyta</taxon>
        <taxon>Tracheophyta</taxon>
        <taxon>Spermatophyta</taxon>
        <taxon>Magnoliopsida</taxon>
        <taxon>eudicotyledons</taxon>
        <taxon>Gunneridae</taxon>
        <taxon>Pentapetalae</taxon>
        <taxon>rosids</taxon>
        <taxon>fabids</taxon>
        <taxon>Fabales</taxon>
        <taxon>Fabaceae</taxon>
        <taxon>Papilionoideae</taxon>
        <taxon>50 kb inversion clade</taxon>
        <taxon>NPAAA clade</taxon>
        <taxon>indigoferoid/millettioid clade</taxon>
        <taxon>Phaseoleae</taxon>
        <taxon>Vigna</taxon>
    </lineage>
</organism>
<dbReference type="PANTHER" id="PTHR48007:SF75">
    <property type="entry name" value="LRR RECEPTOR-LIKE KINASE"/>
    <property type="match status" value="1"/>
</dbReference>
<comment type="subcellular location">
    <subcellularLocation>
        <location evidence="1">Membrane</location>
    </subcellularLocation>
</comment>
<dbReference type="PROSITE" id="PS50011">
    <property type="entry name" value="PROTEIN_KINASE_DOM"/>
    <property type="match status" value="1"/>
</dbReference>
<dbReference type="Gene3D" id="3.30.200.20">
    <property type="entry name" value="Phosphorylase Kinase, domain 1"/>
    <property type="match status" value="1"/>
</dbReference>
<gene>
    <name evidence="10" type="ORF">V8G54_013211</name>
</gene>
<evidence type="ECO:0000313" key="10">
    <source>
        <dbReference type="EMBL" id="WVZ15645.1"/>
    </source>
</evidence>
<feature type="region of interest" description="Disordered" evidence="7">
    <location>
        <begin position="707"/>
        <end position="742"/>
    </location>
</feature>
<feature type="transmembrane region" description="Helical" evidence="8">
    <location>
        <begin position="674"/>
        <end position="699"/>
    </location>
</feature>
<dbReference type="InterPro" id="IPR000719">
    <property type="entry name" value="Prot_kinase_dom"/>
</dbReference>
<evidence type="ECO:0000256" key="7">
    <source>
        <dbReference type="SAM" id="MobiDB-lite"/>
    </source>
</evidence>
<proteinExistence type="predicted"/>
<evidence type="ECO:0000259" key="9">
    <source>
        <dbReference type="PROSITE" id="PS50011"/>
    </source>
</evidence>
<evidence type="ECO:0000256" key="2">
    <source>
        <dbReference type="ARBA" id="ARBA00022614"/>
    </source>
</evidence>
<keyword evidence="4" id="KW-0677">Repeat</keyword>
<evidence type="ECO:0000256" key="1">
    <source>
        <dbReference type="ARBA" id="ARBA00004370"/>
    </source>
</evidence>
<dbReference type="InterPro" id="IPR032675">
    <property type="entry name" value="LRR_dom_sf"/>
</dbReference>
<dbReference type="InterPro" id="IPR046959">
    <property type="entry name" value="PRK1-6/SRF4-like"/>
</dbReference>
<dbReference type="Pfam" id="PF13855">
    <property type="entry name" value="LRR_8"/>
    <property type="match status" value="1"/>
</dbReference>
<dbReference type="GO" id="GO:0016020">
    <property type="term" value="C:membrane"/>
    <property type="evidence" value="ECO:0007669"/>
    <property type="project" value="UniProtKB-SubCell"/>
</dbReference>
<accession>A0AAQ3NSV5</accession>